<feature type="transmembrane region" description="Helical" evidence="1">
    <location>
        <begin position="6"/>
        <end position="24"/>
    </location>
</feature>
<dbReference type="RefSeq" id="WP_209810069.1">
    <property type="nucleotide sequence ID" value="NZ_JAGGKT010000004.1"/>
</dbReference>
<name>A0ABS4GP06_9BACL</name>
<dbReference type="NCBIfam" id="NF005269">
    <property type="entry name" value="PRK06771.1"/>
    <property type="match status" value="1"/>
</dbReference>
<reference evidence="2 3" key="1">
    <citation type="submission" date="2021-03" db="EMBL/GenBank/DDBJ databases">
        <title>Genomic Encyclopedia of Type Strains, Phase IV (KMG-IV): sequencing the most valuable type-strain genomes for metagenomic binning, comparative biology and taxonomic classification.</title>
        <authorList>
            <person name="Goeker M."/>
        </authorList>
    </citation>
    <scope>NUCLEOTIDE SEQUENCE [LARGE SCALE GENOMIC DNA]</scope>
    <source>
        <strain evidence="2 3">DSM 24738</strain>
    </source>
</reference>
<keyword evidence="3" id="KW-1185">Reference proteome</keyword>
<proteinExistence type="predicted"/>
<dbReference type="Gene3D" id="3.30.1390.10">
    <property type="match status" value="1"/>
</dbReference>
<keyword evidence="1" id="KW-0472">Membrane</keyword>
<evidence type="ECO:0000313" key="2">
    <source>
        <dbReference type="EMBL" id="MBP1932012.1"/>
    </source>
</evidence>
<keyword evidence="2" id="KW-0687">Ribonucleoprotein</keyword>
<evidence type="ECO:0000313" key="3">
    <source>
        <dbReference type="Proteomes" id="UP001519343"/>
    </source>
</evidence>
<sequence length="93" mass="10801">MEFNFVEVLTMFISVYLLIVVSKLDSRVKSLKYTLTQFTKENNIPENHPINDELRKLINEGNDVKAVKKVRETFGLPLLEAKQYVDALKLETK</sequence>
<organism evidence="2 3">
    <name type="scientific">Ammoniphilus resinae</name>
    <dbReference type="NCBI Taxonomy" id="861532"/>
    <lineage>
        <taxon>Bacteria</taxon>
        <taxon>Bacillati</taxon>
        <taxon>Bacillota</taxon>
        <taxon>Bacilli</taxon>
        <taxon>Bacillales</taxon>
        <taxon>Paenibacillaceae</taxon>
        <taxon>Aneurinibacillus group</taxon>
        <taxon>Ammoniphilus</taxon>
    </lineage>
</organism>
<dbReference type="GO" id="GO:0005840">
    <property type="term" value="C:ribosome"/>
    <property type="evidence" value="ECO:0007669"/>
    <property type="project" value="UniProtKB-KW"/>
</dbReference>
<evidence type="ECO:0000256" key="1">
    <source>
        <dbReference type="SAM" id="Phobius"/>
    </source>
</evidence>
<dbReference type="Proteomes" id="UP001519343">
    <property type="component" value="Unassembled WGS sequence"/>
</dbReference>
<gene>
    <name evidence="2" type="ORF">J2Z37_002013</name>
</gene>
<protein>
    <submittedName>
        <fullName evidence="2">Ribosomal protein L7/L12</fullName>
    </submittedName>
</protein>
<accession>A0ABS4GP06</accession>
<keyword evidence="2" id="KW-0689">Ribosomal protein</keyword>
<dbReference type="InterPro" id="IPR014719">
    <property type="entry name" value="Ribosomal_bL12_C/ClpS-like"/>
</dbReference>
<dbReference type="EMBL" id="JAGGKT010000004">
    <property type="protein sequence ID" value="MBP1932012.1"/>
    <property type="molecule type" value="Genomic_DNA"/>
</dbReference>
<comment type="caution">
    <text evidence="2">The sequence shown here is derived from an EMBL/GenBank/DDBJ whole genome shotgun (WGS) entry which is preliminary data.</text>
</comment>
<keyword evidence="1" id="KW-1133">Transmembrane helix</keyword>
<keyword evidence="1" id="KW-0812">Transmembrane</keyword>